<sequence>MKKTLFLILYLAFSLRMLAQEQLLDGYFTNRLNQKTNCQFLLRKWNTIPDFFEYRLKPDGEINKIEADQISELVVFNTIKFYRAPVFIDSIYKEKDQSLLRFETNSVLMQQLIEGDANLYMLPSTQGDKFFYSVDNSKVAYLMYMKKQDQLHSGTMFDPTITTSNKTTKNDFTFRSQLINALNKAKLDISYFQNLQYTATDLIDLFNAYNKRVSETHTEYVVCVRHKSNFRFRSKVGINIYSMLLPSRFITYEEQTINGVGYQAGVDMEVVFGKRNIWSVSCAPMLLAANERVIYGDGETNSHIESIIDYYTIQMPIAMRNYIISRPNWSAYIQGGAAYEIPVNAKITKRIIDGAELKSYNIKGAASFFASAGVNYKRVGLEYTYELEKDLMKMTGITVDFNRSVFSVFYRIK</sequence>
<evidence type="ECO:0000313" key="3">
    <source>
        <dbReference type="Proteomes" id="UP000605676"/>
    </source>
</evidence>
<gene>
    <name evidence="2" type="ORF">JIV24_15720</name>
</gene>
<evidence type="ECO:0000256" key="1">
    <source>
        <dbReference type="SAM" id="SignalP"/>
    </source>
</evidence>
<feature type="chain" id="PRO_5046073638" description="Outer membrane protein beta-barrel domain-containing protein" evidence="1">
    <location>
        <begin position="20"/>
        <end position="413"/>
    </location>
</feature>
<protein>
    <recommendedName>
        <fullName evidence="4">Outer membrane protein beta-barrel domain-containing protein</fullName>
    </recommendedName>
</protein>
<keyword evidence="3" id="KW-1185">Reference proteome</keyword>
<evidence type="ECO:0008006" key="4">
    <source>
        <dbReference type="Google" id="ProtNLM"/>
    </source>
</evidence>
<keyword evidence="1" id="KW-0732">Signal</keyword>
<dbReference type="RefSeq" id="WP_200466017.1">
    <property type="nucleotide sequence ID" value="NZ_JAENRR010000042.1"/>
</dbReference>
<name>A0ABS1HM94_9BACT</name>
<comment type="caution">
    <text evidence="2">The sequence shown here is derived from an EMBL/GenBank/DDBJ whole genome shotgun (WGS) entry which is preliminary data.</text>
</comment>
<dbReference type="EMBL" id="JAENRR010000042">
    <property type="protein sequence ID" value="MBK3518796.1"/>
    <property type="molecule type" value="Genomic_DNA"/>
</dbReference>
<organism evidence="2 3">
    <name type="scientific">Carboxylicivirga marina</name>
    <dbReference type="NCBI Taxonomy" id="2800988"/>
    <lineage>
        <taxon>Bacteria</taxon>
        <taxon>Pseudomonadati</taxon>
        <taxon>Bacteroidota</taxon>
        <taxon>Bacteroidia</taxon>
        <taxon>Marinilabiliales</taxon>
        <taxon>Marinilabiliaceae</taxon>
        <taxon>Carboxylicivirga</taxon>
    </lineage>
</organism>
<proteinExistence type="predicted"/>
<dbReference type="Proteomes" id="UP000605676">
    <property type="component" value="Unassembled WGS sequence"/>
</dbReference>
<reference evidence="2 3" key="1">
    <citation type="submission" date="2021-01" db="EMBL/GenBank/DDBJ databases">
        <title>Carboxyliciviraga sp.nov., isolated from coastal sediments.</title>
        <authorList>
            <person name="Lu D."/>
            <person name="Zhang T."/>
        </authorList>
    </citation>
    <scope>NUCLEOTIDE SEQUENCE [LARGE SCALE GENOMIC DNA]</scope>
    <source>
        <strain evidence="2 3">N1Y132</strain>
    </source>
</reference>
<feature type="signal peptide" evidence="1">
    <location>
        <begin position="1"/>
        <end position="19"/>
    </location>
</feature>
<accession>A0ABS1HM94</accession>
<evidence type="ECO:0000313" key="2">
    <source>
        <dbReference type="EMBL" id="MBK3518796.1"/>
    </source>
</evidence>